<evidence type="ECO:0000256" key="7">
    <source>
        <dbReference type="ARBA" id="ARBA00023291"/>
    </source>
</evidence>
<name>A0ABP4S077_9MICO</name>
<keyword evidence="6" id="KW-0411">Iron-sulfur</keyword>
<dbReference type="InterPro" id="IPR051269">
    <property type="entry name" value="Fe-S_cluster_ET"/>
</dbReference>
<evidence type="ECO:0000256" key="5">
    <source>
        <dbReference type="ARBA" id="ARBA00023004"/>
    </source>
</evidence>
<proteinExistence type="predicted"/>
<sequence>MTSVSVRRETCVGAGQCALVAGDVFNQDDNGIVVLLQERPDGKLDADVKRAAALCPARAIDVDS</sequence>
<dbReference type="Pfam" id="PF13459">
    <property type="entry name" value="Fer4_15"/>
    <property type="match status" value="1"/>
</dbReference>
<accession>A0ABP4S077</accession>
<dbReference type="EMBL" id="BAAAPK010000001">
    <property type="protein sequence ID" value="GAA1661362.1"/>
    <property type="molecule type" value="Genomic_DNA"/>
</dbReference>
<organism evidence="8 9">
    <name type="scientific">Microbacterium lacus</name>
    <dbReference type="NCBI Taxonomy" id="415217"/>
    <lineage>
        <taxon>Bacteria</taxon>
        <taxon>Bacillati</taxon>
        <taxon>Actinomycetota</taxon>
        <taxon>Actinomycetes</taxon>
        <taxon>Micrococcales</taxon>
        <taxon>Microbacteriaceae</taxon>
        <taxon>Microbacterium</taxon>
    </lineage>
</organism>
<gene>
    <name evidence="8" type="ORF">GCM10009807_01310</name>
</gene>
<evidence type="ECO:0000256" key="3">
    <source>
        <dbReference type="ARBA" id="ARBA00022723"/>
    </source>
</evidence>
<dbReference type="PANTHER" id="PTHR36923:SF3">
    <property type="entry name" value="FERREDOXIN"/>
    <property type="match status" value="1"/>
</dbReference>
<dbReference type="PANTHER" id="PTHR36923">
    <property type="entry name" value="FERREDOXIN"/>
    <property type="match status" value="1"/>
</dbReference>
<evidence type="ECO:0000256" key="2">
    <source>
        <dbReference type="ARBA" id="ARBA00022448"/>
    </source>
</evidence>
<dbReference type="RefSeq" id="WP_344050567.1">
    <property type="nucleotide sequence ID" value="NZ_BAAAPK010000001.1"/>
</dbReference>
<keyword evidence="7" id="KW-0003">3Fe-4S</keyword>
<protein>
    <submittedName>
        <fullName evidence="8">Ferredoxin</fullName>
    </submittedName>
</protein>
<evidence type="ECO:0000256" key="4">
    <source>
        <dbReference type="ARBA" id="ARBA00022982"/>
    </source>
</evidence>
<dbReference type="SUPFAM" id="SSF54862">
    <property type="entry name" value="4Fe-4S ferredoxins"/>
    <property type="match status" value="1"/>
</dbReference>
<dbReference type="Proteomes" id="UP001500596">
    <property type="component" value="Unassembled WGS sequence"/>
</dbReference>
<evidence type="ECO:0000256" key="6">
    <source>
        <dbReference type="ARBA" id="ARBA00023014"/>
    </source>
</evidence>
<dbReference type="Gene3D" id="3.30.70.20">
    <property type="match status" value="1"/>
</dbReference>
<comment type="caution">
    <text evidence="8">The sequence shown here is derived from an EMBL/GenBank/DDBJ whole genome shotgun (WGS) entry which is preliminary data.</text>
</comment>
<evidence type="ECO:0000313" key="9">
    <source>
        <dbReference type="Proteomes" id="UP001500596"/>
    </source>
</evidence>
<keyword evidence="9" id="KW-1185">Reference proteome</keyword>
<comment type="cofactor">
    <cofactor evidence="1">
        <name>[3Fe-4S] cluster</name>
        <dbReference type="ChEBI" id="CHEBI:21137"/>
    </cofactor>
</comment>
<evidence type="ECO:0000256" key="1">
    <source>
        <dbReference type="ARBA" id="ARBA00001927"/>
    </source>
</evidence>
<evidence type="ECO:0000313" key="8">
    <source>
        <dbReference type="EMBL" id="GAA1661362.1"/>
    </source>
</evidence>
<reference evidence="9" key="1">
    <citation type="journal article" date="2019" name="Int. J. Syst. Evol. Microbiol.">
        <title>The Global Catalogue of Microorganisms (GCM) 10K type strain sequencing project: providing services to taxonomists for standard genome sequencing and annotation.</title>
        <authorList>
            <consortium name="The Broad Institute Genomics Platform"/>
            <consortium name="The Broad Institute Genome Sequencing Center for Infectious Disease"/>
            <person name="Wu L."/>
            <person name="Ma J."/>
        </authorList>
    </citation>
    <scope>NUCLEOTIDE SEQUENCE [LARGE SCALE GENOMIC DNA]</scope>
    <source>
        <strain evidence="9">JCM 15575</strain>
    </source>
</reference>
<keyword evidence="4" id="KW-0249">Electron transport</keyword>
<keyword evidence="5" id="KW-0408">Iron</keyword>
<keyword evidence="3" id="KW-0479">Metal-binding</keyword>
<keyword evidence="2" id="KW-0813">Transport</keyword>